<keyword evidence="1" id="KW-0472">Membrane</keyword>
<accession>A0A6M4ISM3</accession>
<gene>
    <name evidence="3" type="ORF">HKW67_06860</name>
</gene>
<sequence>MSRLPSFFRLFALTLVAATAIATATTLHAQSRSVDGRVRRPVSVNADSTGMGPAVGTWVTLHRVGKDTAGPIDSIRTDAQGRYRFRWTPFGTADGVYFASTTWGGIAYFTPPLRNVDARGDDAEITVFDTTSVRFQLTVKGRHLIVGKADTTQFRTVIEVFELSNDSLRTLVATDTTSPMPTWSISIPASALDVRANEGEISPDAFVAGPGRVSVYAPIAPGIKQVAFSYKVPNSSFPLSMRAEGGAVVFEILLEEPQGFVTGKGFANVDPVTLEGRNFRRFLSQDVQANADLIIELPSSGAPGRNLYIAGLLVAIGMLMMVVLMRSMQRRAASRVAVEPTLRPRESDAPMHERLAQEIAALDETYARIADPSDTVKKAYETRRSELKGALGAALADMGTRK</sequence>
<dbReference type="KEGG" id="ggr:HKW67_06860"/>
<proteinExistence type="predicted"/>
<feature type="transmembrane region" description="Helical" evidence="1">
    <location>
        <begin position="307"/>
        <end position="325"/>
    </location>
</feature>
<keyword evidence="4" id="KW-1185">Reference proteome</keyword>
<evidence type="ECO:0000256" key="1">
    <source>
        <dbReference type="SAM" id="Phobius"/>
    </source>
</evidence>
<keyword evidence="1" id="KW-1133">Transmembrane helix</keyword>
<evidence type="ECO:0000313" key="3">
    <source>
        <dbReference type="EMBL" id="QJR35241.1"/>
    </source>
</evidence>
<evidence type="ECO:0000256" key="2">
    <source>
        <dbReference type="SAM" id="SignalP"/>
    </source>
</evidence>
<dbReference type="AlphaFoldDB" id="A0A6M4ISM3"/>
<reference evidence="3 4" key="1">
    <citation type="submission" date="2020-05" db="EMBL/GenBank/DDBJ databases">
        <title>Complete genome sequence of Gemmatimonas greenlandica TET16.</title>
        <authorList>
            <person name="Zeng Y."/>
        </authorList>
    </citation>
    <scope>NUCLEOTIDE SEQUENCE [LARGE SCALE GENOMIC DNA]</scope>
    <source>
        <strain evidence="3 4">TET16</strain>
    </source>
</reference>
<keyword evidence="1" id="KW-0812">Transmembrane</keyword>
<dbReference type="Proteomes" id="UP000500938">
    <property type="component" value="Chromosome"/>
</dbReference>
<evidence type="ECO:0000313" key="4">
    <source>
        <dbReference type="Proteomes" id="UP000500938"/>
    </source>
</evidence>
<evidence type="ECO:0008006" key="5">
    <source>
        <dbReference type="Google" id="ProtNLM"/>
    </source>
</evidence>
<name>A0A6M4ISM3_9BACT</name>
<keyword evidence="2" id="KW-0732">Signal</keyword>
<dbReference type="EMBL" id="CP053085">
    <property type="protein sequence ID" value="QJR35241.1"/>
    <property type="molecule type" value="Genomic_DNA"/>
</dbReference>
<dbReference type="RefSeq" id="WP_171224671.1">
    <property type="nucleotide sequence ID" value="NZ_CP053085.1"/>
</dbReference>
<protein>
    <recommendedName>
        <fullName evidence="5">Carboxypeptidase regulatory-like domain-containing protein</fullName>
    </recommendedName>
</protein>
<feature type="signal peptide" evidence="2">
    <location>
        <begin position="1"/>
        <end position="29"/>
    </location>
</feature>
<organism evidence="3 4">
    <name type="scientific">Gemmatimonas groenlandica</name>
    <dbReference type="NCBI Taxonomy" id="2732249"/>
    <lineage>
        <taxon>Bacteria</taxon>
        <taxon>Pseudomonadati</taxon>
        <taxon>Gemmatimonadota</taxon>
        <taxon>Gemmatimonadia</taxon>
        <taxon>Gemmatimonadales</taxon>
        <taxon>Gemmatimonadaceae</taxon>
        <taxon>Gemmatimonas</taxon>
    </lineage>
</organism>
<feature type="chain" id="PRO_5027123758" description="Carboxypeptidase regulatory-like domain-containing protein" evidence="2">
    <location>
        <begin position="30"/>
        <end position="402"/>
    </location>
</feature>